<dbReference type="Proteomes" id="UP000320393">
    <property type="component" value="Unassembled WGS sequence"/>
</dbReference>
<name>A0A537LZB6_9BACT</name>
<protein>
    <submittedName>
        <fullName evidence="1">PqqD family protein</fullName>
    </submittedName>
</protein>
<proteinExistence type="predicted"/>
<reference evidence="1 2" key="1">
    <citation type="journal article" date="2019" name="Nat. Microbiol.">
        <title>Mediterranean grassland soil C-N compound turnover is dependent on rainfall and depth, and is mediated by genomically divergent microorganisms.</title>
        <authorList>
            <person name="Diamond S."/>
            <person name="Andeer P.F."/>
            <person name="Li Z."/>
            <person name="Crits-Christoph A."/>
            <person name="Burstein D."/>
            <person name="Anantharaman K."/>
            <person name="Lane K.R."/>
            <person name="Thomas B.C."/>
            <person name="Pan C."/>
            <person name="Northen T.R."/>
            <person name="Banfield J.F."/>
        </authorList>
    </citation>
    <scope>NUCLEOTIDE SEQUENCE [LARGE SCALE GENOMIC DNA]</scope>
    <source>
        <strain evidence="1">NP_5</strain>
    </source>
</reference>
<evidence type="ECO:0000313" key="2">
    <source>
        <dbReference type="Proteomes" id="UP000320393"/>
    </source>
</evidence>
<accession>A0A537LZB6</accession>
<gene>
    <name evidence="1" type="ORF">E6H02_05200</name>
</gene>
<feature type="non-terminal residue" evidence="1">
    <location>
        <position position="134"/>
    </location>
</feature>
<organism evidence="1 2">
    <name type="scientific">Candidatus Segetimicrobium genomatis</name>
    <dbReference type="NCBI Taxonomy" id="2569760"/>
    <lineage>
        <taxon>Bacteria</taxon>
        <taxon>Bacillati</taxon>
        <taxon>Candidatus Sysuimicrobiota</taxon>
        <taxon>Candidatus Sysuimicrobiia</taxon>
        <taxon>Candidatus Sysuimicrobiales</taxon>
        <taxon>Candidatus Segetimicrobiaceae</taxon>
        <taxon>Candidatus Segetimicrobium</taxon>
    </lineage>
</organism>
<evidence type="ECO:0000313" key="1">
    <source>
        <dbReference type="EMBL" id="TMJ13359.1"/>
    </source>
</evidence>
<dbReference type="InterPro" id="IPR041881">
    <property type="entry name" value="PqqD_sf"/>
</dbReference>
<dbReference type="EMBL" id="VBAM01000162">
    <property type="protein sequence ID" value="TMJ13359.1"/>
    <property type="molecule type" value="Genomic_DNA"/>
</dbReference>
<sequence length="134" mass="14878">MGRSLHSRGPATYRCFRPANRPVRRLVFDAGQFAPGLKSSLRAPDGTASRPARLGVAEEHRLGDEWPVYVPHSDIAYTLNRSAFAIWTLCDGTRTVEEITEELGQCVCRSGAKLLPDVIQGVTRLHELGHLELR</sequence>
<dbReference type="InterPro" id="IPR008792">
    <property type="entry name" value="PQQD"/>
</dbReference>
<comment type="caution">
    <text evidence="1">The sequence shown here is derived from an EMBL/GenBank/DDBJ whole genome shotgun (WGS) entry which is preliminary data.</text>
</comment>
<dbReference type="Pfam" id="PF05402">
    <property type="entry name" value="PqqD"/>
    <property type="match status" value="1"/>
</dbReference>
<dbReference type="AlphaFoldDB" id="A0A537LZB6"/>
<dbReference type="Gene3D" id="1.10.10.1150">
    <property type="entry name" value="Coenzyme PQQ synthesis protein D (PqqD)"/>
    <property type="match status" value="1"/>
</dbReference>